<evidence type="ECO:0000313" key="2">
    <source>
        <dbReference type="Proteomes" id="UP000295192"/>
    </source>
</evidence>
<proteinExistence type="predicted"/>
<dbReference type="OMA" id="KNPMMKY"/>
<sequence length="135" mass="15806">MKAFGHIHEDRKHFDVFVKLDRKLGSNYLIMNINLRVKREGSNDFIKVINLRHMDFCAFLNDPDFRRFFMNTIHFSQVLECPVQVGNYSIKNIGVLNIVNEHSVRKGTYKFFAEIVEVTSDIPKIFALQITTKVI</sequence>
<keyword evidence="2" id="KW-1185">Reference proteome</keyword>
<dbReference type="EMBL" id="LSRL02000033">
    <property type="protein sequence ID" value="TDG48466.1"/>
    <property type="molecule type" value="Genomic_DNA"/>
</dbReference>
<organism evidence="1 2">
    <name type="scientific">Drosophila navojoa</name>
    <name type="common">Fruit fly</name>
    <dbReference type="NCBI Taxonomy" id="7232"/>
    <lineage>
        <taxon>Eukaryota</taxon>
        <taxon>Metazoa</taxon>
        <taxon>Ecdysozoa</taxon>
        <taxon>Arthropoda</taxon>
        <taxon>Hexapoda</taxon>
        <taxon>Insecta</taxon>
        <taxon>Pterygota</taxon>
        <taxon>Neoptera</taxon>
        <taxon>Endopterygota</taxon>
        <taxon>Diptera</taxon>
        <taxon>Brachycera</taxon>
        <taxon>Muscomorpha</taxon>
        <taxon>Ephydroidea</taxon>
        <taxon>Drosophilidae</taxon>
        <taxon>Drosophila</taxon>
    </lineage>
</organism>
<comment type="caution">
    <text evidence="1">The sequence shown here is derived from an EMBL/GenBank/DDBJ whole genome shotgun (WGS) entry which is preliminary data.</text>
</comment>
<accession>A0A484BHY7</accession>
<gene>
    <name evidence="1" type="ORF">AWZ03_005211</name>
</gene>
<dbReference type="InterPro" id="IPR010512">
    <property type="entry name" value="DUF1091"/>
</dbReference>
<dbReference type="OrthoDB" id="7931313at2759"/>
<dbReference type="AlphaFoldDB" id="A0A484BHY7"/>
<dbReference type="Proteomes" id="UP000295192">
    <property type="component" value="Unassembled WGS sequence"/>
</dbReference>
<dbReference type="Pfam" id="PF06477">
    <property type="entry name" value="DUF1091"/>
    <property type="match status" value="1"/>
</dbReference>
<name>A0A484BHY7_DRONA</name>
<protein>
    <submittedName>
        <fullName evidence="1">Uncharacterized protein</fullName>
    </submittedName>
</protein>
<evidence type="ECO:0000313" key="1">
    <source>
        <dbReference type="EMBL" id="TDG48466.1"/>
    </source>
</evidence>
<reference evidence="1 2" key="1">
    <citation type="journal article" date="2019" name="J. Hered.">
        <title>An Improved Genome Assembly for Drosophila navojoa, the Basal Species in the mojavensis Cluster.</title>
        <authorList>
            <person name="Vanderlinde T."/>
            <person name="Dupim E.G."/>
            <person name="Nazario-Yepiz N.O."/>
            <person name="Carvalho A.B."/>
        </authorList>
    </citation>
    <scope>NUCLEOTIDE SEQUENCE [LARGE SCALE GENOMIC DNA]</scope>
    <source>
        <strain evidence="1">Navoj_Jal97</strain>
        <tissue evidence="1">Whole organism</tissue>
    </source>
</reference>